<gene>
    <name evidence="1" type="ORF">M440DRAFT_1419214</name>
</gene>
<dbReference type="AlphaFoldDB" id="A0A2T4CGI9"/>
<protein>
    <submittedName>
        <fullName evidence="1">Uncharacterized protein</fullName>
    </submittedName>
</protein>
<organism evidence="1 2">
    <name type="scientific">Trichoderma longibrachiatum ATCC 18648</name>
    <dbReference type="NCBI Taxonomy" id="983965"/>
    <lineage>
        <taxon>Eukaryota</taxon>
        <taxon>Fungi</taxon>
        <taxon>Dikarya</taxon>
        <taxon>Ascomycota</taxon>
        <taxon>Pezizomycotina</taxon>
        <taxon>Sordariomycetes</taxon>
        <taxon>Hypocreomycetidae</taxon>
        <taxon>Hypocreales</taxon>
        <taxon>Hypocreaceae</taxon>
        <taxon>Trichoderma</taxon>
    </lineage>
</organism>
<dbReference type="Proteomes" id="UP000240760">
    <property type="component" value="Unassembled WGS sequence"/>
</dbReference>
<keyword evidence="2" id="KW-1185">Reference proteome</keyword>
<sequence>MDEPDIVKTTAHTLTRDDVMDEIQPILHRLKNDEWTTELSAAIAATLTPQKLKVMSPQAKAYFAGWIYEQEDKKYVQWLKEASDDLLSMTWNETQRIPGAKIWSQRHPVASALDKLEKDSDKYSPEQKEFVQARVMEIKECLQGEKERETRQVEKFTAATLKAIEKTEAAIIGRLETRLDEMRPTEKVTRKVAGMTFYG</sequence>
<name>A0A2T4CGI9_TRILO</name>
<evidence type="ECO:0000313" key="2">
    <source>
        <dbReference type="Proteomes" id="UP000240760"/>
    </source>
</evidence>
<accession>A0A2T4CGI9</accession>
<dbReference type="OrthoDB" id="4880172at2759"/>
<dbReference type="EMBL" id="KZ679127">
    <property type="protein sequence ID" value="PTB80666.1"/>
    <property type="molecule type" value="Genomic_DNA"/>
</dbReference>
<proteinExistence type="predicted"/>
<reference evidence="1 2" key="1">
    <citation type="submission" date="2016-07" db="EMBL/GenBank/DDBJ databases">
        <title>Multiple horizontal gene transfer events from other fungi enriched the ability of initially mycotrophic Trichoderma (Ascomycota) to feed on dead plant biomass.</title>
        <authorList>
            <consortium name="DOE Joint Genome Institute"/>
            <person name="Aerts A."/>
            <person name="Atanasova L."/>
            <person name="Chenthamara K."/>
            <person name="Zhang J."/>
            <person name="Grujic M."/>
            <person name="Henrissat B."/>
            <person name="Kuo A."/>
            <person name="Salamov A."/>
            <person name="Lipzen A."/>
            <person name="Labutti K."/>
            <person name="Barry K."/>
            <person name="Miao Y."/>
            <person name="Rahimi M.J."/>
            <person name="Shen Q."/>
            <person name="Grigoriev I.V."/>
            <person name="Kubicek C.P."/>
            <person name="Druzhinina I.S."/>
        </authorList>
    </citation>
    <scope>NUCLEOTIDE SEQUENCE [LARGE SCALE GENOMIC DNA]</scope>
    <source>
        <strain evidence="1 2">ATCC 18648</strain>
    </source>
</reference>
<evidence type="ECO:0000313" key="1">
    <source>
        <dbReference type="EMBL" id="PTB80666.1"/>
    </source>
</evidence>